<dbReference type="Gene3D" id="3.20.20.30">
    <property type="entry name" value="Luciferase-like domain"/>
    <property type="match status" value="1"/>
</dbReference>
<dbReference type="STRING" id="1348632.GCA_001591745_01749"/>
<dbReference type="GO" id="GO:0005829">
    <property type="term" value="C:cytosol"/>
    <property type="evidence" value="ECO:0007669"/>
    <property type="project" value="TreeGrafter"/>
</dbReference>
<keyword evidence="2" id="KW-0503">Monooxygenase</keyword>
<keyword evidence="1" id="KW-0560">Oxidoreductase</keyword>
<evidence type="ECO:0000313" key="5">
    <source>
        <dbReference type="Proteomes" id="UP000242246"/>
    </source>
</evidence>
<feature type="domain" description="Luciferase-like" evidence="3">
    <location>
        <begin position="51"/>
        <end position="293"/>
    </location>
</feature>
<reference evidence="4 5" key="1">
    <citation type="submission" date="2014-12" db="EMBL/GenBank/DDBJ databases">
        <title>Draft genome sequences of 10 type strains of Lactococcus.</title>
        <authorList>
            <person name="Sun Z."/>
            <person name="Zhong Z."/>
            <person name="Liu W."/>
            <person name="Zhang W."/>
            <person name="Zhang H."/>
        </authorList>
    </citation>
    <scope>NUCLEOTIDE SEQUENCE [LARGE SCALE GENOMIC DNA]</scope>
    <source>
        <strain evidence="4 5">DSM 20686</strain>
    </source>
</reference>
<sequence length="378" mass="42247">MLFKYQYMIGMRVKNKGVVDMSVRNNFVKPIDLTNGIEFGIYSLGDLMRNPHNGQMLSEKERVKEFIEIAKMSEQAGIDVFDLGESHQDYFVSQAQTVILSAIVQATSKIKIASAASLLSVHDPVKVWEDFATLDLLSDGRVELIAGRASRLGALDLFGVDFQDYDAIFDEKFDLLQLLNRQEYVTWSGRFRPPLTNAHILPRPESGHLQLWRAIGGSVTSTVSAGASGTPLVLAHLSGPVSYHKKTLDLYRKTAQQHGYDPKTLPITTAGFFYTAKTTQQALQEYYPHVAAAFKLSNGQAFPNTSFAQATHPHSIVNVGDPEFLIEKLVYQHQEFGMQRYMAQIDFGGVSIDQIKRNIDLIGTKILPEVKKRTRTSS</sequence>
<evidence type="ECO:0000313" key="4">
    <source>
        <dbReference type="EMBL" id="PCS05384.1"/>
    </source>
</evidence>
<dbReference type="InterPro" id="IPR036661">
    <property type="entry name" value="Luciferase-like_sf"/>
</dbReference>
<dbReference type="Proteomes" id="UP000242246">
    <property type="component" value="Unassembled WGS sequence"/>
</dbReference>
<protein>
    <submittedName>
        <fullName evidence="4">Luciferase</fullName>
    </submittedName>
</protein>
<keyword evidence="5" id="KW-1185">Reference proteome</keyword>
<dbReference type="AlphaFoldDB" id="A0A2A5RW13"/>
<dbReference type="Pfam" id="PF00296">
    <property type="entry name" value="Bac_luciferase"/>
    <property type="match status" value="1"/>
</dbReference>
<dbReference type="PANTHER" id="PTHR30137:SF8">
    <property type="entry name" value="BLR5498 PROTEIN"/>
    <property type="match status" value="1"/>
</dbReference>
<accession>A0A2A5RW13</accession>
<dbReference type="InterPro" id="IPR050766">
    <property type="entry name" value="Bact_Lucif_Oxidored"/>
</dbReference>
<proteinExistence type="predicted"/>
<gene>
    <name evidence="4" type="ORF">RU87_GL000567</name>
</gene>
<evidence type="ECO:0000256" key="2">
    <source>
        <dbReference type="ARBA" id="ARBA00023033"/>
    </source>
</evidence>
<comment type="caution">
    <text evidence="4">The sequence shown here is derived from an EMBL/GenBank/DDBJ whole genome shotgun (WGS) entry which is preliminary data.</text>
</comment>
<dbReference type="SUPFAM" id="SSF51679">
    <property type="entry name" value="Bacterial luciferase-like"/>
    <property type="match status" value="1"/>
</dbReference>
<evidence type="ECO:0000259" key="3">
    <source>
        <dbReference type="Pfam" id="PF00296"/>
    </source>
</evidence>
<dbReference type="InterPro" id="IPR011251">
    <property type="entry name" value="Luciferase-like_dom"/>
</dbReference>
<evidence type="ECO:0000256" key="1">
    <source>
        <dbReference type="ARBA" id="ARBA00023002"/>
    </source>
</evidence>
<dbReference type="GO" id="GO:0004497">
    <property type="term" value="F:monooxygenase activity"/>
    <property type="evidence" value="ECO:0007669"/>
    <property type="project" value="UniProtKB-KW"/>
</dbReference>
<dbReference type="PANTHER" id="PTHR30137">
    <property type="entry name" value="LUCIFERASE-LIKE MONOOXYGENASE"/>
    <property type="match status" value="1"/>
</dbReference>
<name>A0A2A5RW13_9LACT</name>
<dbReference type="EMBL" id="JXJX01000015">
    <property type="protein sequence ID" value="PCS05384.1"/>
    <property type="molecule type" value="Genomic_DNA"/>
</dbReference>
<dbReference type="GO" id="GO:0016705">
    <property type="term" value="F:oxidoreductase activity, acting on paired donors, with incorporation or reduction of molecular oxygen"/>
    <property type="evidence" value="ECO:0007669"/>
    <property type="project" value="InterPro"/>
</dbReference>
<organism evidence="4 5">
    <name type="scientific">Pseudolactococcus plantarum</name>
    <dbReference type="NCBI Taxonomy" id="1365"/>
    <lineage>
        <taxon>Bacteria</taxon>
        <taxon>Bacillati</taxon>
        <taxon>Bacillota</taxon>
        <taxon>Bacilli</taxon>
        <taxon>Lactobacillales</taxon>
        <taxon>Streptococcaceae</taxon>
        <taxon>Pseudolactococcus</taxon>
    </lineage>
</organism>